<dbReference type="AlphaFoldDB" id="A0A2I1E3J3"/>
<feature type="transmembrane region" description="Helical" evidence="1">
    <location>
        <begin position="58"/>
        <end position="76"/>
    </location>
</feature>
<dbReference type="Proteomes" id="UP000232722">
    <property type="component" value="Unassembled WGS sequence"/>
</dbReference>
<dbReference type="VEuPathDB" id="FungiDB:RhiirFUN_017873"/>
<evidence type="ECO:0000313" key="4">
    <source>
        <dbReference type="EMBL" id="PKC65056.1"/>
    </source>
</evidence>
<name>A0A2I1E3J3_9GLOM</name>
<evidence type="ECO:0008006" key="9">
    <source>
        <dbReference type="Google" id="ProtNLM"/>
    </source>
</evidence>
<sequence>MFLQTTSSTDDEYESFWYYNLQEEKQCKTHCILIIIILSSVFLLTLLCAYSIYNENKVVFYDGFIFFYECCGFYWFKNKIFKSENKFGYSNLSLENSSL</sequence>
<dbReference type="EMBL" id="LLXI01000855">
    <property type="protein sequence ID" value="PKY50310.1"/>
    <property type="molecule type" value="Genomic_DNA"/>
</dbReference>
<gene>
    <name evidence="2" type="ORF">CHRIB12_LOCUS16231</name>
    <name evidence="4" type="ORF">RhiirA1_461548</name>
    <name evidence="5" type="ORF">RhiirA4_466719</name>
    <name evidence="3" type="ORF">RhiirA5_421015</name>
</gene>
<dbReference type="Proteomes" id="UP000232688">
    <property type="component" value="Unassembled WGS sequence"/>
</dbReference>
<reference evidence="4 6" key="3">
    <citation type="submission" date="2017-10" db="EMBL/GenBank/DDBJ databases">
        <title>Extensive intraspecific genome diversity in a model arbuscular mycorrhizal fungus.</title>
        <authorList>
            <person name="Chen E.C.H."/>
            <person name="Morin E."/>
            <person name="Baudet D."/>
            <person name="Noel J."/>
            <person name="Ndikumana S."/>
            <person name="Charron P."/>
            <person name="St-Onge C."/>
            <person name="Giorgi J."/>
            <person name="Grigoriev I.V."/>
            <person name="Roux C."/>
            <person name="Martin F.M."/>
            <person name="Corradi N."/>
        </authorList>
    </citation>
    <scope>NUCLEOTIDE SEQUENCE [LARGE SCALE GENOMIC DNA]</scope>
    <source>
        <strain evidence="4 6">A1</strain>
    </source>
</reference>
<keyword evidence="1" id="KW-0812">Transmembrane</keyword>
<comment type="caution">
    <text evidence="3">The sequence shown here is derived from an EMBL/GenBank/DDBJ whole genome shotgun (WGS) entry which is preliminary data.</text>
</comment>
<keyword evidence="1" id="KW-0472">Membrane</keyword>
<organism evidence="3 7">
    <name type="scientific">Rhizophagus irregularis</name>
    <dbReference type="NCBI Taxonomy" id="588596"/>
    <lineage>
        <taxon>Eukaryota</taxon>
        <taxon>Fungi</taxon>
        <taxon>Fungi incertae sedis</taxon>
        <taxon>Mucoromycota</taxon>
        <taxon>Glomeromycotina</taxon>
        <taxon>Glomeromycetes</taxon>
        <taxon>Glomerales</taxon>
        <taxon>Glomeraceae</taxon>
        <taxon>Rhizophagus</taxon>
    </lineage>
</organism>
<dbReference type="VEuPathDB" id="FungiDB:FUN_000477"/>
<protein>
    <recommendedName>
        <fullName evidence="9">Transmembrane protein</fullName>
    </recommendedName>
</protein>
<dbReference type="Proteomes" id="UP000234323">
    <property type="component" value="Unassembled WGS sequence"/>
</dbReference>
<feature type="transmembrane region" description="Helical" evidence="1">
    <location>
        <begin position="31"/>
        <end position="52"/>
    </location>
</feature>
<proteinExistence type="predicted"/>
<dbReference type="OrthoDB" id="2356029at2759"/>
<dbReference type="SMR" id="A0A2I1E3J3"/>
<evidence type="ECO:0000313" key="6">
    <source>
        <dbReference type="Proteomes" id="UP000232688"/>
    </source>
</evidence>
<dbReference type="EMBL" id="LLXH01000577">
    <property type="protein sequence ID" value="PKC65056.1"/>
    <property type="molecule type" value="Genomic_DNA"/>
</dbReference>
<dbReference type="EMBL" id="LLXJ01000888">
    <property type="protein sequence ID" value="PKC05331.1"/>
    <property type="molecule type" value="Genomic_DNA"/>
</dbReference>
<keyword evidence="1" id="KW-1133">Transmembrane helix</keyword>
<evidence type="ECO:0000313" key="3">
    <source>
        <dbReference type="EMBL" id="PKC05331.1"/>
    </source>
</evidence>
<dbReference type="VEuPathDB" id="FungiDB:RhiirA1_461548"/>
<accession>A0A2I1E3J3</accession>
<evidence type="ECO:0000313" key="7">
    <source>
        <dbReference type="Proteomes" id="UP000232722"/>
    </source>
</evidence>
<dbReference type="EMBL" id="CAGKOT010000039">
    <property type="protein sequence ID" value="CAB5378529.1"/>
    <property type="molecule type" value="Genomic_DNA"/>
</dbReference>
<reference evidence="4 6" key="4">
    <citation type="submission" date="2017-10" db="EMBL/GenBank/DDBJ databases">
        <title>Genome analyses suggest a sexual origin of heterokaryosis in a supposedly ancient asexual fungus.</title>
        <authorList>
            <person name="Corradi N."/>
            <person name="Sedzielewska K."/>
            <person name="Noel J."/>
            <person name="Charron P."/>
            <person name="Farinelli L."/>
            <person name="Marton T."/>
            <person name="Kruger M."/>
            <person name="Pelin A."/>
            <person name="Brachmann A."/>
            <person name="Corradi N."/>
        </authorList>
    </citation>
    <scope>NUCLEOTIDE SEQUENCE [LARGE SCALE GENOMIC DNA]</scope>
    <source>
        <strain evidence="4 6">A1</strain>
    </source>
</reference>
<evidence type="ECO:0000313" key="8">
    <source>
        <dbReference type="Proteomes" id="UP000234323"/>
    </source>
</evidence>
<keyword evidence="8" id="KW-1185">Reference proteome</keyword>
<reference evidence="2" key="5">
    <citation type="submission" date="2020-05" db="EMBL/GenBank/DDBJ databases">
        <authorList>
            <person name="Rincon C."/>
            <person name="Sanders R I."/>
            <person name="Robbins C."/>
            <person name="Chaturvedi A."/>
        </authorList>
    </citation>
    <scope>NUCLEOTIDE SEQUENCE</scope>
    <source>
        <strain evidence="2">CHB12</strain>
    </source>
</reference>
<evidence type="ECO:0000256" key="1">
    <source>
        <dbReference type="SAM" id="Phobius"/>
    </source>
</evidence>
<evidence type="ECO:0000313" key="5">
    <source>
        <dbReference type="EMBL" id="PKY50310.1"/>
    </source>
</evidence>
<reference evidence="3 7" key="1">
    <citation type="submission" date="2016-04" db="EMBL/GenBank/DDBJ databases">
        <title>Genome analyses suggest a sexual origin of heterokaryosis in a supposedly ancient asexual fungus.</title>
        <authorList>
            <person name="Ropars J."/>
            <person name="Sedzielewska K."/>
            <person name="Noel J."/>
            <person name="Charron P."/>
            <person name="Farinelli L."/>
            <person name="Marton T."/>
            <person name="Kruger M."/>
            <person name="Pelin A."/>
            <person name="Brachmann A."/>
            <person name="Corradi N."/>
        </authorList>
    </citation>
    <scope>NUCLEOTIDE SEQUENCE [LARGE SCALE GENOMIC DNA]</scope>
    <source>
        <strain evidence="5 8">A4</strain>
        <strain evidence="3 7">A5</strain>
    </source>
</reference>
<evidence type="ECO:0000313" key="2">
    <source>
        <dbReference type="EMBL" id="CAB5378529.1"/>
    </source>
</evidence>
<dbReference type="Proteomes" id="UP000684084">
    <property type="component" value="Unassembled WGS sequence"/>
</dbReference>
<reference evidence="3 7" key="2">
    <citation type="submission" date="2017-09" db="EMBL/GenBank/DDBJ databases">
        <title>Extensive intraspecific genome diversity in a model arbuscular mycorrhizal fungus.</title>
        <authorList>
            <person name="Chen E.C."/>
            <person name="Morin E."/>
            <person name="Beaudet D."/>
            <person name="Noel J."/>
            <person name="Ndikumana S."/>
            <person name="Charron P."/>
            <person name="St-Onge C."/>
            <person name="Giorgi J."/>
            <person name="Grigoriev I.V."/>
            <person name="Roux C."/>
            <person name="Martin F.M."/>
            <person name="Corradi N."/>
        </authorList>
    </citation>
    <scope>NUCLEOTIDE SEQUENCE [LARGE SCALE GENOMIC DNA]</scope>
    <source>
        <strain evidence="3 7">A5</strain>
    </source>
</reference>